<reference evidence="5" key="1">
    <citation type="submission" date="2017-02" db="EMBL/GenBank/DDBJ databases">
        <authorList>
            <person name="Varghese N."/>
            <person name="Submissions S."/>
        </authorList>
    </citation>
    <scope>NUCLEOTIDE SEQUENCE [LARGE SCALE GENOMIC DNA]</scope>
    <source>
        <strain evidence="5">DSM 23405</strain>
    </source>
</reference>
<keyword evidence="1" id="KW-1015">Disulfide bond</keyword>
<keyword evidence="4" id="KW-0326">Glycosidase</keyword>
<dbReference type="InterPro" id="IPR015197">
    <property type="entry name" value="PngaseF_C"/>
</dbReference>
<dbReference type="Pfam" id="PF09113">
    <property type="entry name" value="N-glycanase_C"/>
    <property type="match status" value="1"/>
</dbReference>
<keyword evidence="4" id="KW-0378">Hydrolase</keyword>
<dbReference type="SMART" id="SM01290">
    <property type="entry name" value="N-glycanase_N"/>
    <property type="match status" value="1"/>
</dbReference>
<organism evidence="4 5">
    <name type="scientific">Salegentibacter holothuriorum</name>
    <dbReference type="NCBI Taxonomy" id="241145"/>
    <lineage>
        <taxon>Bacteria</taxon>
        <taxon>Pseudomonadati</taxon>
        <taxon>Bacteroidota</taxon>
        <taxon>Flavobacteriia</taxon>
        <taxon>Flavobacteriales</taxon>
        <taxon>Flavobacteriaceae</taxon>
        <taxon>Salegentibacter</taxon>
    </lineage>
</organism>
<evidence type="ECO:0000313" key="4">
    <source>
        <dbReference type="EMBL" id="SKB71162.1"/>
    </source>
</evidence>
<gene>
    <name evidence="4" type="ORF">SAMN05660776_2636</name>
</gene>
<protein>
    <submittedName>
        <fullName evidence="4">Peptide-N-glycosidase F, C terminal</fullName>
    </submittedName>
</protein>
<dbReference type="EMBL" id="FUYY01000005">
    <property type="protein sequence ID" value="SKB71162.1"/>
    <property type="molecule type" value="Genomic_DNA"/>
</dbReference>
<feature type="chain" id="PRO_5013250651" evidence="2">
    <location>
        <begin position="24"/>
        <end position="397"/>
    </location>
</feature>
<sequence length="397" mass="44764">MLKSIFKKAGFLVLGLVINPVLAQEAKTISVFDEVPLNFNGEKTEITNGEYLQSGRIIIKKINVPEYPKGTDVKVKVTVKSAGDRWDKSGSLFVIPNPDKLDFIDVAKGNAEYPKAAGQDKYPGVKLGGDYEPALEVLRFMTPFGVGYYSDEEKNPNIEYNRPVYVPKWEEEVAWEMDVSQLESELTGEILIGAWIDTWTPEGYKISVELEYSGRELSKKLVKPLVNTVYYAGQKHPDLFAFNPLKAEFQLPEKAKNAKLYYITTGHGGHSGGDEFIKLRNTVKFDSETVLETIPWRDDCASFRRFNPSSGVWIRKDSARAYNRQGERIFSEVQERLASSDLSRSNWCPGSKVAPYELDLGDLQAGKHEVLIDIDATPVDGDKLNHWLVTAYLVYEK</sequence>
<feature type="signal peptide" evidence="2">
    <location>
        <begin position="1"/>
        <end position="23"/>
    </location>
</feature>
<evidence type="ECO:0000259" key="3">
    <source>
        <dbReference type="SMART" id="SM01290"/>
    </source>
</evidence>
<proteinExistence type="predicted"/>
<dbReference type="RefSeq" id="WP_079721483.1">
    <property type="nucleotide sequence ID" value="NZ_FUYY01000005.1"/>
</dbReference>
<dbReference type="Proteomes" id="UP000190230">
    <property type="component" value="Unassembled WGS sequence"/>
</dbReference>
<evidence type="ECO:0000256" key="1">
    <source>
        <dbReference type="ARBA" id="ARBA00023157"/>
    </source>
</evidence>
<feature type="domain" description="Peptide-N-glycosidase F N-terminal" evidence="3">
    <location>
        <begin position="28"/>
        <end position="212"/>
    </location>
</feature>
<dbReference type="STRING" id="241145.SAMN05660776_2636"/>
<dbReference type="OrthoDB" id="6281169at2"/>
<accession>A0A1T5DHG5</accession>
<dbReference type="GO" id="GO:0016798">
    <property type="term" value="F:hydrolase activity, acting on glycosyl bonds"/>
    <property type="evidence" value="ECO:0007669"/>
    <property type="project" value="UniProtKB-KW"/>
</dbReference>
<dbReference type="SUPFAM" id="SSF49742">
    <property type="entry name" value="PHM/PNGase F"/>
    <property type="match status" value="1"/>
</dbReference>
<name>A0A1T5DHG5_9FLAO</name>
<keyword evidence="5" id="KW-1185">Reference proteome</keyword>
<keyword evidence="2" id="KW-0732">Signal</keyword>
<evidence type="ECO:0000313" key="5">
    <source>
        <dbReference type="Proteomes" id="UP000190230"/>
    </source>
</evidence>
<dbReference type="AlphaFoldDB" id="A0A1T5DHG5"/>
<dbReference type="Pfam" id="PF09112">
    <property type="entry name" value="N-glycanase_N"/>
    <property type="match status" value="1"/>
</dbReference>
<evidence type="ECO:0000256" key="2">
    <source>
        <dbReference type="SAM" id="SignalP"/>
    </source>
</evidence>
<dbReference type="InterPro" id="IPR014784">
    <property type="entry name" value="Cu2_ascorb_mOase-like_C"/>
</dbReference>
<dbReference type="Gene3D" id="2.60.120.230">
    <property type="match status" value="1"/>
</dbReference>
<dbReference type="InterPro" id="IPR043022">
    <property type="entry name" value="PngaseF_N_sf"/>
</dbReference>
<dbReference type="InterPro" id="IPR008977">
    <property type="entry name" value="PHM/PNGase_F_dom_sf"/>
</dbReference>
<dbReference type="InterPro" id="IPR015196">
    <property type="entry name" value="PngaseF_N"/>
</dbReference>
<dbReference type="GO" id="GO:0016715">
    <property type="term" value="F:oxidoreductase activity, acting on paired donors, with incorporation or reduction of molecular oxygen, reduced ascorbate as one donor, and incorporation of one atom of oxygen"/>
    <property type="evidence" value="ECO:0007669"/>
    <property type="project" value="InterPro"/>
</dbReference>
<dbReference type="Gene3D" id="2.60.120.1570">
    <property type="entry name" value="Peptide-N-glycosidase F, N-terminal domain"/>
    <property type="match status" value="1"/>
</dbReference>